<dbReference type="HOGENOM" id="CLU_004544_4_1_1"/>
<protein>
    <submittedName>
        <fullName evidence="2">Ribonuclease H-like protein</fullName>
    </submittedName>
</protein>
<dbReference type="STRING" id="1116229.S3D2K0"/>
<dbReference type="Proteomes" id="UP000016922">
    <property type="component" value="Unassembled WGS sequence"/>
</dbReference>
<dbReference type="Pfam" id="PF16486">
    <property type="entry name" value="ArgoN"/>
    <property type="match status" value="1"/>
</dbReference>
<reference evidence="2 3" key="1">
    <citation type="journal article" date="2013" name="BMC Genomics">
        <title>Genomics-driven discovery of the pneumocandin biosynthetic gene cluster in the fungus Glarea lozoyensis.</title>
        <authorList>
            <person name="Chen L."/>
            <person name="Yue Q."/>
            <person name="Zhang X."/>
            <person name="Xiang M."/>
            <person name="Wang C."/>
            <person name="Li S."/>
            <person name="Che Y."/>
            <person name="Ortiz-Lopez F.J."/>
            <person name="Bills G.F."/>
            <person name="Liu X."/>
            <person name="An Z."/>
        </authorList>
    </citation>
    <scope>NUCLEOTIDE SEQUENCE [LARGE SCALE GENOMIC DNA]</scope>
    <source>
        <strain evidence="3">ATCC 20868 / MF5171</strain>
    </source>
</reference>
<dbReference type="SMART" id="SM00950">
    <property type="entry name" value="Piwi"/>
    <property type="match status" value="1"/>
</dbReference>
<dbReference type="InterPro" id="IPR036397">
    <property type="entry name" value="RNaseH_sf"/>
</dbReference>
<dbReference type="PANTHER" id="PTHR22891">
    <property type="entry name" value="EUKARYOTIC TRANSLATION INITIATION FACTOR 2C"/>
    <property type="match status" value="1"/>
</dbReference>
<dbReference type="OrthoDB" id="10252740at2759"/>
<dbReference type="Gene3D" id="3.30.420.10">
    <property type="entry name" value="Ribonuclease H-like superfamily/Ribonuclease H"/>
    <property type="match status" value="1"/>
</dbReference>
<gene>
    <name evidence="2" type="ORF">GLAREA_12677</name>
</gene>
<dbReference type="GeneID" id="19471717"/>
<dbReference type="OMA" id="QYMANIM"/>
<accession>S3D2K0</accession>
<evidence type="ECO:0000313" key="2">
    <source>
        <dbReference type="EMBL" id="EPE31374.1"/>
    </source>
</evidence>
<dbReference type="eggNOG" id="KOG1041">
    <property type="taxonomic scope" value="Eukaryota"/>
</dbReference>
<proteinExistence type="predicted"/>
<dbReference type="InterPro" id="IPR032474">
    <property type="entry name" value="Argonaute_N"/>
</dbReference>
<dbReference type="CDD" id="cd02846">
    <property type="entry name" value="PAZ_argonaute_like"/>
    <property type="match status" value="1"/>
</dbReference>
<dbReference type="KEGG" id="glz:GLAREA_12677"/>
<dbReference type="EMBL" id="KE145362">
    <property type="protein sequence ID" value="EPE31374.1"/>
    <property type="molecule type" value="Genomic_DNA"/>
</dbReference>
<keyword evidence="3" id="KW-1185">Reference proteome</keyword>
<dbReference type="Gene3D" id="3.40.50.2300">
    <property type="match status" value="1"/>
</dbReference>
<dbReference type="Pfam" id="PF08699">
    <property type="entry name" value="ArgoL1"/>
    <property type="match status" value="1"/>
</dbReference>
<dbReference type="SUPFAM" id="SSF53098">
    <property type="entry name" value="Ribonuclease H-like"/>
    <property type="match status" value="1"/>
</dbReference>
<dbReference type="InterPro" id="IPR003165">
    <property type="entry name" value="Piwi"/>
</dbReference>
<dbReference type="SMART" id="SM01163">
    <property type="entry name" value="DUF1785"/>
    <property type="match status" value="1"/>
</dbReference>
<dbReference type="PROSITE" id="PS50822">
    <property type="entry name" value="PIWI"/>
    <property type="match status" value="1"/>
</dbReference>
<dbReference type="InterPro" id="IPR036085">
    <property type="entry name" value="PAZ_dom_sf"/>
</dbReference>
<dbReference type="Pfam" id="PF02171">
    <property type="entry name" value="Piwi"/>
    <property type="match status" value="1"/>
</dbReference>
<name>S3D2K0_GLAL2</name>
<evidence type="ECO:0000313" key="3">
    <source>
        <dbReference type="Proteomes" id="UP000016922"/>
    </source>
</evidence>
<dbReference type="RefSeq" id="XP_008081649.1">
    <property type="nucleotide sequence ID" value="XM_008083458.1"/>
</dbReference>
<dbReference type="InterPro" id="IPR012337">
    <property type="entry name" value="RNaseH-like_sf"/>
</dbReference>
<feature type="domain" description="Piwi" evidence="1">
    <location>
        <begin position="572"/>
        <end position="911"/>
    </location>
</feature>
<dbReference type="InterPro" id="IPR014811">
    <property type="entry name" value="ArgoL1"/>
</dbReference>
<sequence>MAAPAPPGGLTQQEQHWKAAEANIPLRTPVATPNVPPQNIEANYFACGINPNTTIHRYSITIGANCSNHQQQVQPNQTPNVPQTPRLTKKAKRALIEQLLASNPPNHNFWACDYDSLIISAQPLYGNPVVGMVTPTPHPRTGSTTMVTSTVTYIGVVDTQSLQQWVNGNHANQNWDPSPVLKALNIITYKFISGAAFQGGVVGKKFYPQTLVNGAMEANRNNRLFTIRRGFFSSMRAGDRSVFLNVNNTTSAFYTAIGLDRWMWLKWGPFNGAQGPGFPNAAEFQRFLRGVQVTFNHSQQTPRRQWKIFSLGTVPFSAQTFANGVTSVETHLRTKYPSLGNNPTFPDPNLRCVNVGSRTNPIWYPMDCLTIVDWQPYTRTLDSDLNHNGIDYSREMLRISTMIPSVSKPLIERHALPYVGFPSSFNIPSSLPANFYQLFGLAPQGGFAPVRSVVFPPPRVVYRNGRATVQHTASWDMRNRVFHTSPPSFANHPTLDIIYIGGNFNGPNHTNSLIAGLRNYGVFSNNPIAVQRAVVNPPANHLTPTQYRQQFVTALDTARTTLENSHARQVRLIMVVLPRSTKIYAEVKRWGDCIAGLPTVCVDQDNVSKLKSNTQPNGHVVSNNPRFVANLCMKFNLKLGGQNHTLRVSNSAPPGTFEGFGDRVMFIGADVTHPGRDVDGCPSIACVVATDGHASNRYLGSARLQTGGQEYISDLEGMIRERLLAWHSKAVSDGIPPRERWPRSIVFYRDGVSESQYGMVLHKEFPQIQSGWNAAWASFAGANRNDLPPPAFQPSKVIVVVTKRHHTRLSRRTRQDNANLPNLPSGTLVDSTIVSPSYDEFYLQSHHSALGTARCTHNVILENTSTATTAQIEKLTNDLCWSGSRALCSLSVCTPARYADLLCTRMRAYLKPTLNTRTPFIPQSFNSPNQQAGGNLIQPGPTPAHYAADTRIWAAGQRRNPWHQSLENVMFYL</sequence>
<dbReference type="GO" id="GO:0003676">
    <property type="term" value="F:nucleic acid binding"/>
    <property type="evidence" value="ECO:0007669"/>
    <property type="project" value="InterPro"/>
</dbReference>
<dbReference type="Gene3D" id="2.170.260.10">
    <property type="entry name" value="paz domain"/>
    <property type="match status" value="1"/>
</dbReference>
<dbReference type="AlphaFoldDB" id="S3D2K0"/>
<evidence type="ECO:0000259" key="1">
    <source>
        <dbReference type="PROSITE" id="PS50822"/>
    </source>
</evidence>
<dbReference type="SUPFAM" id="SSF101690">
    <property type="entry name" value="PAZ domain"/>
    <property type="match status" value="1"/>
</dbReference>
<organism evidence="2 3">
    <name type="scientific">Glarea lozoyensis (strain ATCC 20868 / MF5171)</name>
    <dbReference type="NCBI Taxonomy" id="1116229"/>
    <lineage>
        <taxon>Eukaryota</taxon>
        <taxon>Fungi</taxon>
        <taxon>Dikarya</taxon>
        <taxon>Ascomycota</taxon>
        <taxon>Pezizomycotina</taxon>
        <taxon>Leotiomycetes</taxon>
        <taxon>Helotiales</taxon>
        <taxon>Helotiaceae</taxon>
        <taxon>Glarea</taxon>
    </lineage>
</organism>